<keyword evidence="10" id="KW-0175">Coiled coil</keyword>
<keyword evidence="4" id="KW-0547">Nucleotide-binding</keyword>
<evidence type="ECO:0000313" key="12">
    <source>
        <dbReference type="EMBL" id="ERP31468.1"/>
    </source>
</evidence>
<keyword evidence="7 9" id="KW-0234">DNA repair</keyword>
<dbReference type="CDD" id="cd03241">
    <property type="entry name" value="ABC_RecN"/>
    <property type="match status" value="2"/>
</dbReference>
<evidence type="ECO:0000313" key="13">
    <source>
        <dbReference type="Proteomes" id="UP000017148"/>
    </source>
</evidence>
<name>U7D6A4_9BACT</name>
<organism evidence="12 13">
    <name type="scientific">Chitinivibrio alkaliphilus ACht1</name>
    <dbReference type="NCBI Taxonomy" id="1313304"/>
    <lineage>
        <taxon>Bacteria</taxon>
        <taxon>Pseudomonadati</taxon>
        <taxon>Fibrobacterota</taxon>
        <taxon>Chitinivibrionia</taxon>
        <taxon>Chitinivibrionales</taxon>
        <taxon>Chitinivibrionaceae</taxon>
        <taxon>Chitinivibrio</taxon>
    </lineage>
</organism>
<dbReference type="PANTHER" id="PTHR11059">
    <property type="entry name" value="DNA REPAIR PROTEIN RECN"/>
    <property type="match status" value="1"/>
</dbReference>
<dbReference type="eggNOG" id="COG0497">
    <property type="taxonomic scope" value="Bacteria"/>
</dbReference>
<evidence type="ECO:0000256" key="8">
    <source>
        <dbReference type="ARBA" id="ARBA00033408"/>
    </source>
</evidence>
<dbReference type="Gene3D" id="3.40.50.300">
    <property type="entry name" value="P-loop containing nucleotide triphosphate hydrolases"/>
    <property type="match status" value="2"/>
</dbReference>
<proteinExistence type="inferred from homology"/>
<evidence type="ECO:0000256" key="5">
    <source>
        <dbReference type="ARBA" id="ARBA00022763"/>
    </source>
</evidence>
<dbReference type="NCBIfam" id="TIGR00634">
    <property type="entry name" value="recN"/>
    <property type="match status" value="1"/>
</dbReference>
<dbReference type="GO" id="GO:0006310">
    <property type="term" value="P:DNA recombination"/>
    <property type="evidence" value="ECO:0007669"/>
    <property type="project" value="InterPro"/>
</dbReference>
<evidence type="ECO:0000256" key="9">
    <source>
        <dbReference type="PIRNR" id="PIRNR003128"/>
    </source>
</evidence>
<dbReference type="OrthoDB" id="9806954at2"/>
<comment type="caution">
    <text evidence="12">The sequence shown here is derived from an EMBL/GenBank/DDBJ whole genome shotgun (WGS) entry which is preliminary data.</text>
</comment>
<dbReference type="PATRIC" id="fig|1313304.3.peg.1592"/>
<dbReference type="PIRSF" id="PIRSF003128">
    <property type="entry name" value="RecN"/>
    <property type="match status" value="1"/>
</dbReference>
<dbReference type="GO" id="GO:0009432">
    <property type="term" value="P:SOS response"/>
    <property type="evidence" value="ECO:0007669"/>
    <property type="project" value="TreeGrafter"/>
</dbReference>
<evidence type="ECO:0000256" key="6">
    <source>
        <dbReference type="ARBA" id="ARBA00022840"/>
    </source>
</evidence>
<accession>U7D6A4</accession>
<evidence type="ECO:0000256" key="7">
    <source>
        <dbReference type="ARBA" id="ARBA00023204"/>
    </source>
</evidence>
<comment type="similarity">
    <text evidence="2 9">Belongs to the RecN family.</text>
</comment>
<feature type="domain" description="RecF/RecN/SMC N-terminal" evidence="11">
    <location>
        <begin position="2"/>
        <end position="514"/>
    </location>
</feature>
<evidence type="ECO:0000256" key="2">
    <source>
        <dbReference type="ARBA" id="ARBA00009441"/>
    </source>
</evidence>
<evidence type="ECO:0000259" key="11">
    <source>
        <dbReference type="Pfam" id="PF02463"/>
    </source>
</evidence>
<evidence type="ECO:0000256" key="10">
    <source>
        <dbReference type="SAM" id="Coils"/>
    </source>
</evidence>
<dbReference type="InterPro" id="IPR003395">
    <property type="entry name" value="RecF/RecN/SMC_N"/>
</dbReference>
<reference evidence="12 13" key="1">
    <citation type="journal article" date="2013" name="Environ. Microbiol.">
        <title>Genome analysis of Chitinivibrio alkaliphilus gen. nov., sp. nov., a novel extremely haloalkaliphilic anaerobic chitinolytic bacterium from the candidate phylum Termite Group 3.</title>
        <authorList>
            <person name="Sorokin D.Y."/>
            <person name="Gumerov V.M."/>
            <person name="Rakitin A.L."/>
            <person name="Beletsky A.V."/>
            <person name="Damste J.S."/>
            <person name="Muyzer G."/>
            <person name="Mardanov A.V."/>
            <person name="Ravin N.V."/>
        </authorList>
    </citation>
    <scope>NUCLEOTIDE SEQUENCE [LARGE SCALE GENOMIC DNA]</scope>
    <source>
        <strain evidence="12 13">ACht1</strain>
    </source>
</reference>
<dbReference type="InterPro" id="IPR004604">
    <property type="entry name" value="DNA_recomb/repair_RecN"/>
</dbReference>
<evidence type="ECO:0000256" key="1">
    <source>
        <dbReference type="ARBA" id="ARBA00003618"/>
    </source>
</evidence>
<dbReference type="Proteomes" id="UP000017148">
    <property type="component" value="Unassembled WGS sequence"/>
</dbReference>
<keyword evidence="13" id="KW-1185">Reference proteome</keyword>
<protein>
    <recommendedName>
        <fullName evidence="3 9">DNA repair protein RecN</fullName>
    </recommendedName>
    <alternativeName>
        <fullName evidence="8 9">Recombination protein N</fullName>
    </alternativeName>
</protein>
<comment type="function">
    <text evidence="1 9">May be involved in recombinational repair of damaged DNA.</text>
</comment>
<dbReference type="GO" id="GO:0006281">
    <property type="term" value="P:DNA repair"/>
    <property type="evidence" value="ECO:0007669"/>
    <property type="project" value="UniProtKB-KW"/>
</dbReference>
<dbReference type="InterPro" id="IPR027417">
    <property type="entry name" value="P-loop_NTPase"/>
</dbReference>
<gene>
    <name evidence="12" type="ORF">CALK_1672</name>
</gene>
<evidence type="ECO:0000256" key="4">
    <source>
        <dbReference type="ARBA" id="ARBA00022741"/>
    </source>
</evidence>
<dbReference type="RefSeq" id="WP_022637117.1">
    <property type="nucleotide sequence ID" value="NZ_ASJR01000013.1"/>
</dbReference>
<dbReference type="AlphaFoldDB" id="U7D6A4"/>
<keyword evidence="5 9" id="KW-0227">DNA damage</keyword>
<evidence type="ECO:0000256" key="3">
    <source>
        <dbReference type="ARBA" id="ARBA00021315"/>
    </source>
</evidence>
<feature type="coiled-coil region" evidence="10">
    <location>
        <begin position="168"/>
        <end position="202"/>
    </location>
</feature>
<sequence length="560" mass="62029">MLRSLQVKNLALIQNISIELTGGFSVFTGETGAGKSILMGAIDLLLGGRASSTSVRSGEEKAEVTGVFFLPQASRDIGVLLEREEIPLDEGELLIRRIIRKNGRNRVLINAVEVPLHTLKQLGNLLFDLHGQHDHQALLAEDAAVRIIDRFSRVVPCTQTYATAWKEYSRARAAVDEHRRTIALLEEKKEFLQFKYEEIEKLSLQDGELDALKDEYQRVSSVHERSAAAGRIEKIISDSPDGQGISSLIGELEHAMRDLCRYDASFSQWLDSIGDTLSVYNDLSATISSYVHDIHDDCSPYRTDELNSRISAIQRLMKKHKCDYPGLLEKRHALAEELASIENAQSDETELKKALEKSRAVLCQHGKTLDAARRATSTELDAGITEKMAFLGFAGGAFKTVFTTHEHPQETGIATPRFLVRTNKGEPFTELSHTASGGEISRIMLAIKSILAEDDPVPILVFDEIDTGVGGKIAVGIGREMRSLSRSHQLFVISHLQQIAVQADSHYSVYKREQDGRIITEITRLSPEGRVEEVARMLGDDHSAQSLEHARTLLAAAESA</sequence>
<keyword evidence="6" id="KW-0067">ATP-binding</keyword>
<dbReference type="STRING" id="1313304.CALK_1672"/>
<dbReference type="GO" id="GO:0005524">
    <property type="term" value="F:ATP binding"/>
    <property type="evidence" value="ECO:0007669"/>
    <property type="project" value="UniProtKB-KW"/>
</dbReference>
<dbReference type="SUPFAM" id="SSF52540">
    <property type="entry name" value="P-loop containing nucleoside triphosphate hydrolases"/>
    <property type="match status" value="1"/>
</dbReference>
<dbReference type="EMBL" id="ASJR01000013">
    <property type="protein sequence ID" value="ERP31468.1"/>
    <property type="molecule type" value="Genomic_DNA"/>
</dbReference>
<dbReference type="PANTHER" id="PTHR11059:SF0">
    <property type="entry name" value="DNA REPAIR PROTEIN RECN"/>
    <property type="match status" value="1"/>
</dbReference>
<dbReference type="Pfam" id="PF02463">
    <property type="entry name" value="SMC_N"/>
    <property type="match status" value="1"/>
</dbReference>
<dbReference type="GO" id="GO:0043590">
    <property type="term" value="C:bacterial nucleoid"/>
    <property type="evidence" value="ECO:0007669"/>
    <property type="project" value="TreeGrafter"/>
</dbReference>